<dbReference type="AlphaFoldDB" id="A0A7S4NL75"/>
<dbReference type="PANTHER" id="PTHR43380:SF1">
    <property type="entry name" value="2-OXOISOVALERATE DEHYDROGENASE SUBUNIT ALPHA, MITOCHONDRIAL"/>
    <property type="match status" value="1"/>
</dbReference>
<gene>
    <name evidence="4" type="ORF">NAES01612_LOCUS6981</name>
</gene>
<comment type="similarity">
    <text evidence="2">Belongs to the BCKDHA family.</text>
</comment>
<dbReference type="FunFam" id="3.40.50.970:FF:000108">
    <property type="entry name" value="2-oxoisovalerate dehydrogenase subunit alpha"/>
    <property type="match status" value="1"/>
</dbReference>
<dbReference type="Gene3D" id="3.40.50.970">
    <property type="match status" value="1"/>
</dbReference>
<evidence type="ECO:0000313" key="4">
    <source>
        <dbReference type="EMBL" id="CAE2295337.1"/>
    </source>
</evidence>
<comment type="function">
    <text evidence="2">The branched-chain alpha-keto dehydrogenase complex catalyzes the overall conversion of alpha-keto acids to acyl-CoA and CO(2). It contains multiple copies of three enzymatic components: branched-chain alpha-keto acid decarboxylase (E1), lipoamide acyltransferase (E2) and lipoamide dehydrogenase (E3).</text>
</comment>
<feature type="domain" description="Dehydrogenase E1 component" evidence="3">
    <location>
        <begin position="80"/>
        <end position="373"/>
    </location>
</feature>
<sequence length="410" mass="46012">MLQRCSNRLISDQERIFRFSRHWNLKYESSQACTTGKLQFTTPSQPIPIFQLLSHDGILSEEDCPRLNGNFTKDIGRRIMKTMVQQQTLDKILHDCQRQGRISFYLTSDGELASIVGSAAGLHPSDIIYGQYRESGALLYRGYPVEKMIAQCIGSVGDRACGRQMPIHYGSKEHNFHTISSPVGTQLTHAAGCGYGLAFEKKDNVCMCYFGEGTSSEGDFHAALNMSSTLHCQTLFFCRNNAFAISTPCVEQYAGNGIASYGASYGIPSIRVDGNDAVAVFMAVHEARALSIEKQSPVLIEAMTYRMGDHSTSDDSTKYRDTPEDALPDPIKRFERFLAGRSWWGTDETQKVCTEFRDEILQMLTKHEALPKPSDRTLLDHVYDIKPQHLIEQTAQICTKEIDFLRNPTT</sequence>
<keyword evidence="2" id="KW-0786">Thiamine pyrophosphate</keyword>
<dbReference type="PANTHER" id="PTHR43380">
    <property type="entry name" value="2-OXOISOVALERATE DEHYDROGENASE SUBUNIT ALPHA, MITOCHONDRIAL"/>
    <property type="match status" value="1"/>
</dbReference>
<dbReference type="InterPro" id="IPR029061">
    <property type="entry name" value="THDP-binding"/>
</dbReference>
<dbReference type="EC" id="1.2.4.4" evidence="2"/>
<dbReference type="Pfam" id="PF00676">
    <property type="entry name" value="E1_dh"/>
    <property type="match status" value="1"/>
</dbReference>
<keyword evidence="1 2" id="KW-0560">Oxidoreductase</keyword>
<dbReference type="InterPro" id="IPR001017">
    <property type="entry name" value="DH_E1"/>
</dbReference>
<evidence type="ECO:0000256" key="1">
    <source>
        <dbReference type="ARBA" id="ARBA00023002"/>
    </source>
</evidence>
<dbReference type="SUPFAM" id="SSF52518">
    <property type="entry name" value="Thiamin diphosphate-binding fold (THDP-binding)"/>
    <property type="match status" value="1"/>
</dbReference>
<dbReference type="GO" id="GO:0009083">
    <property type="term" value="P:branched-chain amino acid catabolic process"/>
    <property type="evidence" value="ECO:0007669"/>
    <property type="project" value="TreeGrafter"/>
</dbReference>
<comment type="cofactor">
    <cofactor evidence="2">
        <name>thiamine diphosphate</name>
        <dbReference type="ChEBI" id="CHEBI:58937"/>
    </cofactor>
</comment>
<reference evidence="4" key="1">
    <citation type="submission" date="2021-01" db="EMBL/GenBank/DDBJ databases">
        <authorList>
            <person name="Corre E."/>
            <person name="Pelletier E."/>
            <person name="Niang G."/>
            <person name="Scheremetjew M."/>
            <person name="Finn R."/>
            <person name="Kale V."/>
            <person name="Holt S."/>
            <person name="Cochrane G."/>
            <person name="Meng A."/>
            <person name="Brown T."/>
            <person name="Cohen L."/>
        </authorList>
    </citation>
    <scope>NUCLEOTIDE SEQUENCE</scope>
    <source>
        <strain evidence="4">SoJaBio B1-5/56/2</strain>
    </source>
</reference>
<dbReference type="InterPro" id="IPR050771">
    <property type="entry name" value="Alpha-ketoacid_DH_E1_comp"/>
</dbReference>
<accession>A0A7S4NL75</accession>
<name>A0A7S4NL75_9EUKA</name>
<proteinExistence type="inferred from homology"/>
<organism evidence="4">
    <name type="scientific">Paramoeba aestuarina</name>
    <dbReference type="NCBI Taxonomy" id="180227"/>
    <lineage>
        <taxon>Eukaryota</taxon>
        <taxon>Amoebozoa</taxon>
        <taxon>Discosea</taxon>
        <taxon>Flabellinia</taxon>
        <taxon>Dactylopodida</taxon>
        <taxon>Paramoebidae</taxon>
        <taxon>Paramoeba</taxon>
    </lineage>
</organism>
<comment type="catalytic activity">
    <reaction evidence="2">
        <text>N(6)-[(R)-lipoyl]-L-lysyl-[protein] + 3-methyl-2-oxobutanoate + H(+) = N(6)-[(R)-S(8)-2-methylpropanoyldihydrolipoyl]-L-lysyl-[protein] + CO2</text>
        <dbReference type="Rhea" id="RHEA:13457"/>
        <dbReference type="Rhea" id="RHEA-COMP:10474"/>
        <dbReference type="Rhea" id="RHEA-COMP:10497"/>
        <dbReference type="ChEBI" id="CHEBI:11851"/>
        <dbReference type="ChEBI" id="CHEBI:15378"/>
        <dbReference type="ChEBI" id="CHEBI:16526"/>
        <dbReference type="ChEBI" id="CHEBI:83099"/>
        <dbReference type="ChEBI" id="CHEBI:83142"/>
        <dbReference type="EC" id="1.2.4.4"/>
    </reaction>
</comment>
<protein>
    <recommendedName>
        <fullName evidence="2">2-oxoisovalerate dehydrogenase subunit alpha</fullName>
        <ecNumber evidence="2">1.2.4.4</ecNumber>
    </recommendedName>
    <alternativeName>
        <fullName evidence="2">Branched-chain alpha-keto acid dehydrogenase E1 component alpha chain</fullName>
    </alternativeName>
</protein>
<dbReference type="CDD" id="cd02000">
    <property type="entry name" value="TPP_E1_PDC_ADC_BCADC"/>
    <property type="match status" value="1"/>
</dbReference>
<evidence type="ECO:0000256" key="2">
    <source>
        <dbReference type="RuleBase" id="RU365014"/>
    </source>
</evidence>
<dbReference type="GO" id="GO:0003863">
    <property type="term" value="F:branched-chain 2-oxo acid dehydrogenase activity"/>
    <property type="evidence" value="ECO:0007669"/>
    <property type="project" value="UniProtKB-EC"/>
</dbReference>
<evidence type="ECO:0000259" key="3">
    <source>
        <dbReference type="Pfam" id="PF00676"/>
    </source>
</evidence>
<dbReference type="EMBL" id="HBKR01010502">
    <property type="protein sequence ID" value="CAE2295337.1"/>
    <property type="molecule type" value="Transcribed_RNA"/>
</dbReference>